<accession>A0A285ZR19</accession>
<dbReference type="SUPFAM" id="SSF46689">
    <property type="entry name" value="Homeodomain-like"/>
    <property type="match status" value="2"/>
</dbReference>
<dbReference type="PROSITE" id="PS01124">
    <property type="entry name" value="HTH_ARAC_FAMILY_2"/>
    <property type="match status" value="1"/>
</dbReference>
<dbReference type="SMART" id="SM00342">
    <property type="entry name" value="HTH_ARAC"/>
    <property type="match status" value="1"/>
</dbReference>
<organism evidence="5 6">
    <name type="scientific">Pedobacter xixiisoli</name>
    <dbReference type="NCBI Taxonomy" id="1476464"/>
    <lineage>
        <taxon>Bacteria</taxon>
        <taxon>Pseudomonadati</taxon>
        <taxon>Bacteroidota</taxon>
        <taxon>Sphingobacteriia</taxon>
        <taxon>Sphingobacteriales</taxon>
        <taxon>Sphingobacteriaceae</taxon>
        <taxon>Pedobacter</taxon>
    </lineage>
</organism>
<dbReference type="InterPro" id="IPR018060">
    <property type="entry name" value="HTH_AraC"/>
</dbReference>
<dbReference type="PANTHER" id="PTHR43280:SF28">
    <property type="entry name" value="HTH-TYPE TRANSCRIPTIONAL ACTIVATOR RHAS"/>
    <property type="match status" value="1"/>
</dbReference>
<dbReference type="InterPro" id="IPR018062">
    <property type="entry name" value="HTH_AraC-typ_CS"/>
</dbReference>
<proteinExistence type="predicted"/>
<evidence type="ECO:0000256" key="1">
    <source>
        <dbReference type="ARBA" id="ARBA00023015"/>
    </source>
</evidence>
<dbReference type="Gene3D" id="1.10.10.60">
    <property type="entry name" value="Homeodomain-like"/>
    <property type="match status" value="2"/>
</dbReference>
<keyword evidence="3" id="KW-0804">Transcription</keyword>
<dbReference type="GO" id="GO:0043565">
    <property type="term" value="F:sequence-specific DNA binding"/>
    <property type="evidence" value="ECO:0007669"/>
    <property type="project" value="InterPro"/>
</dbReference>
<keyword evidence="2 5" id="KW-0238">DNA-binding</keyword>
<feature type="domain" description="HTH araC/xylS-type" evidence="4">
    <location>
        <begin position="212"/>
        <end position="310"/>
    </location>
</feature>
<evidence type="ECO:0000256" key="3">
    <source>
        <dbReference type="ARBA" id="ARBA00023163"/>
    </source>
</evidence>
<dbReference type="Pfam" id="PF12833">
    <property type="entry name" value="HTH_18"/>
    <property type="match status" value="1"/>
</dbReference>
<name>A0A285ZR19_9SPHI</name>
<dbReference type="EMBL" id="OCMT01000001">
    <property type="protein sequence ID" value="SOD12068.1"/>
    <property type="molecule type" value="Genomic_DNA"/>
</dbReference>
<sequence>MITHQAITCTKQTYMNKVSDSLKNDPSEIKQEFSNINIKLLCCRYWILQEWQCSDLSVPFWRIYHNNIGDAKIHFNGRYTSLNKQTIVIIPPHTAFSTTIGNFGRNHQQESIVGRKFERRDDIHTLTDYHRVDHLFIHFSLGFPLDFVQTGIYTISCNSTLQALIEDIQISCIDDTHFNLLECLRIKQLINSCLLNIRENIWKVDTVDPRIFIAMKTIERNFNQGISNADLANTANMAVNSFSRLFKTCTGFSVQQYIAKTKIEVACNLMHHSSKTIDEIAYTCGFYDRHHFSKIFKRQMKVNPSYYMKNLIIS</sequence>
<reference evidence="6" key="1">
    <citation type="submission" date="2017-09" db="EMBL/GenBank/DDBJ databases">
        <authorList>
            <person name="Varghese N."/>
            <person name="Submissions S."/>
        </authorList>
    </citation>
    <scope>NUCLEOTIDE SEQUENCE [LARGE SCALE GENOMIC DNA]</scope>
    <source>
        <strain evidence="6">CGMCC 1.12803</strain>
    </source>
</reference>
<dbReference type="AlphaFoldDB" id="A0A285ZR19"/>
<evidence type="ECO:0000256" key="2">
    <source>
        <dbReference type="ARBA" id="ARBA00023125"/>
    </source>
</evidence>
<evidence type="ECO:0000313" key="6">
    <source>
        <dbReference type="Proteomes" id="UP000219281"/>
    </source>
</evidence>
<protein>
    <submittedName>
        <fullName evidence="5">AraC-type DNA-binding protein</fullName>
    </submittedName>
</protein>
<evidence type="ECO:0000259" key="4">
    <source>
        <dbReference type="PROSITE" id="PS01124"/>
    </source>
</evidence>
<gene>
    <name evidence="5" type="ORF">SAMN06297358_0478</name>
</gene>
<dbReference type="PANTHER" id="PTHR43280">
    <property type="entry name" value="ARAC-FAMILY TRANSCRIPTIONAL REGULATOR"/>
    <property type="match status" value="1"/>
</dbReference>
<dbReference type="GO" id="GO:0003700">
    <property type="term" value="F:DNA-binding transcription factor activity"/>
    <property type="evidence" value="ECO:0007669"/>
    <property type="project" value="InterPro"/>
</dbReference>
<keyword evidence="6" id="KW-1185">Reference proteome</keyword>
<dbReference type="PROSITE" id="PS00041">
    <property type="entry name" value="HTH_ARAC_FAMILY_1"/>
    <property type="match status" value="1"/>
</dbReference>
<evidence type="ECO:0000313" key="5">
    <source>
        <dbReference type="EMBL" id="SOD12068.1"/>
    </source>
</evidence>
<dbReference type="Proteomes" id="UP000219281">
    <property type="component" value="Unassembled WGS sequence"/>
</dbReference>
<dbReference type="InterPro" id="IPR009057">
    <property type="entry name" value="Homeodomain-like_sf"/>
</dbReference>
<keyword evidence="1" id="KW-0805">Transcription regulation</keyword>